<evidence type="ECO:0000313" key="1">
    <source>
        <dbReference type="EMBL" id="GBG08442.1"/>
    </source>
</evidence>
<dbReference type="InterPro" id="IPR011047">
    <property type="entry name" value="Quinoprotein_ADH-like_sf"/>
</dbReference>
<dbReference type="RefSeq" id="WP_108993391.1">
    <property type="nucleotide sequence ID" value="NZ_BDQX01000164.1"/>
</dbReference>
<comment type="caution">
    <text evidence="1">The sequence shown here is derived from an EMBL/GenBank/DDBJ whole genome shotgun (WGS) entry which is preliminary data.</text>
</comment>
<dbReference type="Gene3D" id="2.130.10.10">
    <property type="entry name" value="YVTN repeat-like/Quinoprotein amine dehydrogenase"/>
    <property type="match status" value="1"/>
</dbReference>
<accession>A0A2R5EP49</accession>
<dbReference type="SUPFAM" id="SSF50998">
    <property type="entry name" value="Quinoprotein alcohol dehydrogenase-like"/>
    <property type="match status" value="1"/>
</dbReference>
<organism evidence="1 2">
    <name type="scientific">Paenibacillus agaridevorans</name>
    <dbReference type="NCBI Taxonomy" id="171404"/>
    <lineage>
        <taxon>Bacteria</taxon>
        <taxon>Bacillati</taxon>
        <taxon>Bacillota</taxon>
        <taxon>Bacilli</taxon>
        <taxon>Bacillales</taxon>
        <taxon>Paenibacillaceae</taxon>
        <taxon>Paenibacillus</taxon>
    </lineage>
</organism>
<dbReference type="SUPFAM" id="SSF69322">
    <property type="entry name" value="Tricorn protease domain 2"/>
    <property type="match status" value="1"/>
</dbReference>
<keyword evidence="2" id="KW-1185">Reference proteome</keyword>
<dbReference type="AlphaFoldDB" id="A0A2R5EP49"/>
<proteinExistence type="predicted"/>
<reference evidence="1 2" key="1">
    <citation type="submission" date="2017-08" db="EMBL/GenBank/DDBJ databases">
        <title>Substantial Increase in Enzyme Production by Combined Drug-Resistance Mutations in Paenibacillus agaridevorans.</title>
        <authorList>
            <person name="Tanaka Y."/>
            <person name="Funane K."/>
            <person name="Hosaka T."/>
            <person name="Shiwa Y."/>
            <person name="Fujita N."/>
            <person name="Miyazaki T."/>
            <person name="Yoshikawa H."/>
            <person name="Murakami K."/>
            <person name="Kasahara K."/>
            <person name="Inaoka T."/>
            <person name="Hiraga Y."/>
            <person name="Ochi K."/>
        </authorList>
    </citation>
    <scope>NUCLEOTIDE SEQUENCE [LARGE SCALE GENOMIC DNA]</scope>
    <source>
        <strain evidence="1 2">T-3040</strain>
    </source>
</reference>
<dbReference type="InterPro" id="IPR015943">
    <property type="entry name" value="WD40/YVTN_repeat-like_dom_sf"/>
</dbReference>
<evidence type="ECO:0000313" key="2">
    <source>
        <dbReference type="Proteomes" id="UP000245202"/>
    </source>
</evidence>
<sequence length="753" mass="85062">MKPNLLAEIPPEHTKWTPLPKERGHDSVWDFVQSPDGRFYISVCGETLKPLTAMLYEYDPRTGEVRLVLDLEKEWIVDAKHMPPSKIHTSIDFLPDGRLIMATHNTSPAPGHDRWMFEQHYEHPWEGYPGSIVMIVNPDNGEVHTRGIPVPKESIYGGILGEDPRYYYFLGYMRGHFYRLDLETNEVRDYGKVTEYASCRLVKDRQGRIYGSSYTGEIWRYDPATDVIQDLKVCFVSPYGNKVRRALIYGLLSPTGTLFLCDNTDGEMIELNPESLEVKRHGYVHLRPEYPRHPELAASIGGLAADENFVLYYGLESFHDTNAMRLVRWDILNGKEPENLGLISPEGRTSSYICEMLFDDRGILHMVDVCGQFSPYVLAVEVSKLTPPDESAKPARITKYVPPEFHSSNDPHYYMHISAKRVSTLPLHRYLSWGDTKTRYLEATEHRIYSINGSNRTIMIEADYCSERPLDVVVIHEEGSPVSCHRWGSKVAILTSDRQLLTVRLCDKQLVSIDRLPDKAPVDRIVGELSEHELLVSDCTGQIFILHNREKSCRSVEGLVLASPEAHVIHLGSGQFLLSGTNDEIYMWDLLKGTSEKLPAIVPSIRGRAFKAAITGGTQLENGNILAGTADGILFLLDERFNWTRSYGRLYSSGSLREFIYAGQGQVLGVYGDEKDVGHVFRFSEQEGLADLGRARVIRENAEQLHLDTEWANIHVIGALAYWAADDRLVVASAEQYGCMVRYQSIAGGTKSG</sequence>
<evidence type="ECO:0008006" key="3">
    <source>
        <dbReference type="Google" id="ProtNLM"/>
    </source>
</evidence>
<name>A0A2R5EP49_9BACL</name>
<protein>
    <recommendedName>
        <fullName evidence="3">WD40 repeat domain-containing protein</fullName>
    </recommendedName>
</protein>
<dbReference type="Proteomes" id="UP000245202">
    <property type="component" value="Unassembled WGS sequence"/>
</dbReference>
<gene>
    <name evidence="1" type="ORF">PAT3040_03024</name>
</gene>
<dbReference type="EMBL" id="BDQX01000164">
    <property type="protein sequence ID" value="GBG08442.1"/>
    <property type="molecule type" value="Genomic_DNA"/>
</dbReference>